<dbReference type="KEGG" id="mya:MORIYA_4130"/>
<dbReference type="AlphaFoldDB" id="A0A330LWF3"/>
<gene>
    <name evidence="1" type="ORF">MORIYA_4130</name>
</gene>
<evidence type="ECO:0000313" key="1">
    <source>
        <dbReference type="EMBL" id="SQD80582.1"/>
    </source>
</evidence>
<name>A0A330LWF3_9GAMM</name>
<protein>
    <submittedName>
        <fullName evidence="1">Uncharacterized protein</fullName>
    </submittedName>
</protein>
<evidence type="ECO:0000313" key="2">
    <source>
        <dbReference type="Proteomes" id="UP000250163"/>
    </source>
</evidence>
<sequence length="52" mass="5917">MSGSISTLITNMPVFYIKIDISTFYINFLSIDRKGIDGQRSNDKKIKFNSPT</sequence>
<organism evidence="1 2">
    <name type="scientific">Moritella yayanosii</name>
    <dbReference type="NCBI Taxonomy" id="69539"/>
    <lineage>
        <taxon>Bacteria</taxon>
        <taxon>Pseudomonadati</taxon>
        <taxon>Pseudomonadota</taxon>
        <taxon>Gammaproteobacteria</taxon>
        <taxon>Alteromonadales</taxon>
        <taxon>Moritellaceae</taxon>
        <taxon>Moritella</taxon>
    </lineage>
</organism>
<keyword evidence="2" id="KW-1185">Reference proteome</keyword>
<accession>A0A330LWF3</accession>
<proteinExistence type="predicted"/>
<dbReference type="EMBL" id="LS483250">
    <property type="protein sequence ID" value="SQD80582.1"/>
    <property type="molecule type" value="Genomic_DNA"/>
</dbReference>
<reference evidence="2" key="1">
    <citation type="submission" date="2018-05" db="EMBL/GenBank/DDBJ databases">
        <authorList>
            <person name="Cea G.-C."/>
            <person name="William W."/>
        </authorList>
    </citation>
    <scope>NUCLEOTIDE SEQUENCE [LARGE SCALE GENOMIC DNA]</scope>
    <source>
        <strain evidence="2">DB21MT 5</strain>
    </source>
</reference>
<dbReference type="Proteomes" id="UP000250163">
    <property type="component" value="Chromosome MORIYA"/>
</dbReference>